<evidence type="ECO:0000256" key="7">
    <source>
        <dbReference type="RuleBase" id="RU363032"/>
    </source>
</evidence>
<dbReference type="InterPro" id="IPR000515">
    <property type="entry name" value="MetI-like"/>
</dbReference>
<comment type="subcellular location">
    <subcellularLocation>
        <location evidence="1 7">Cell membrane</location>
        <topology evidence="1 7">Multi-pass membrane protein</topology>
    </subcellularLocation>
</comment>
<dbReference type="EMBL" id="LAXJ01000017">
    <property type="protein sequence ID" value="KRS11750.1"/>
    <property type="molecule type" value="Genomic_DNA"/>
</dbReference>
<dbReference type="STRING" id="1641875.XM53_14845"/>
<keyword evidence="4 7" id="KW-0812">Transmembrane</keyword>
<accession>A0A0T5NSQ5</accession>
<sequence>MSGDRTHWAWFALIGLTLVALGFRDRLGWLMEFPEAWEWPMTEWLNTGMDWVVETAGPAFRAFSDVMDYPMSWVRGLLHWMPWALTVGLLVIASFAVSGWKLAVFTFLAMFYMVVIGYWYESMNSLALVMVSVPLAVAIGFCVGTWAFYSDRAERVITPTMDTLQTIPVFAYLLPILLLFGFGPVVGLIASVLYAVPPMVRNTTLGLVRIDEEVIEAGMMAGATAGQMFWRVRVPSALRQILLGVNQTMLAAFSMIIIASIIGGTSDIGWEVLTHIRKANVAEAILAGVVIALMAMVMDRITARAAMGRSPDGGEDESFVTRYRYWIVAAVFAAVMLVLARVFPVLQDYPRAWEVYPADAMNDAFNWLLVEYAGAIKAIKTTALFYLMLPVKMGLEQTISPFSWGFEFTQPMKIGYAVAMAALAGWLLLRRRVRGAIGVALLAILLYFGITGLPWLSIAGVMVLLAWQAGGRRLAVGTSVGLAFLMLAGVWPEATISFYLCGLAVALSFLIGTTLGVIASENDAVSAFLRPISDTLQTMPLFVILIPFVMFFKLGDFTALLAIMAYAIVPAIRYAEHGLRGVNAEVIEAASACGATRWQMLWRVRLPLALPQLLLGLNQTIMFGVAMLVITALVGTSDLGQEIYIGLNNGDFGVGMIAGIGMATLAMIADRMTRGYSRKGQKALGQG</sequence>
<evidence type="ECO:0000256" key="1">
    <source>
        <dbReference type="ARBA" id="ARBA00004651"/>
    </source>
</evidence>
<comment type="similarity">
    <text evidence="7">Belongs to the binding-protein-dependent transport system permease family.</text>
</comment>
<evidence type="ECO:0000256" key="4">
    <source>
        <dbReference type="ARBA" id="ARBA00022692"/>
    </source>
</evidence>
<dbReference type="Gene3D" id="1.10.3720.10">
    <property type="entry name" value="MetI-like"/>
    <property type="match status" value="2"/>
</dbReference>
<reference evidence="9 10" key="1">
    <citation type="submission" date="2015-04" db="EMBL/GenBank/DDBJ databases">
        <title>The draft genome sequence of Roseovarius sp.R12b.</title>
        <authorList>
            <person name="Li G."/>
            <person name="Lai Q."/>
            <person name="Shao Z."/>
            <person name="Yan P."/>
        </authorList>
    </citation>
    <scope>NUCLEOTIDE SEQUENCE [LARGE SCALE GENOMIC DNA]</scope>
    <source>
        <strain evidence="9 10">R12B</strain>
    </source>
</reference>
<keyword evidence="6 7" id="KW-0472">Membrane</keyword>
<evidence type="ECO:0000256" key="6">
    <source>
        <dbReference type="ARBA" id="ARBA00023136"/>
    </source>
</evidence>
<dbReference type="RefSeq" id="WP_057794678.1">
    <property type="nucleotide sequence ID" value="NZ_LAXJ01000017.1"/>
</dbReference>
<gene>
    <name evidence="9" type="ORF">XM53_14845</name>
</gene>
<feature type="transmembrane region" description="Helical" evidence="7">
    <location>
        <begin position="127"/>
        <end position="149"/>
    </location>
</feature>
<feature type="transmembrane region" description="Helical" evidence="7">
    <location>
        <begin position="473"/>
        <end position="491"/>
    </location>
</feature>
<feature type="transmembrane region" description="Helical" evidence="7">
    <location>
        <begin position="613"/>
        <end position="632"/>
    </location>
</feature>
<feature type="transmembrane region" description="Helical" evidence="7">
    <location>
        <begin position="323"/>
        <end position="343"/>
    </location>
</feature>
<feature type="transmembrane region" description="Helical" evidence="7">
    <location>
        <begin position="441"/>
        <end position="467"/>
    </location>
</feature>
<keyword evidence="5 7" id="KW-1133">Transmembrane helix</keyword>
<feature type="domain" description="ABC transmembrane type-1" evidence="8">
    <location>
        <begin position="122"/>
        <end position="302"/>
    </location>
</feature>
<keyword evidence="3" id="KW-1003">Cell membrane</keyword>
<dbReference type="Proteomes" id="UP000051295">
    <property type="component" value="Unassembled WGS sequence"/>
</dbReference>
<dbReference type="PROSITE" id="PS50928">
    <property type="entry name" value="ABC_TM1"/>
    <property type="match status" value="2"/>
</dbReference>
<evidence type="ECO:0000313" key="10">
    <source>
        <dbReference type="Proteomes" id="UP000051295"/>
    </source>
</evidence>
<proteinExistence type="inferred from homology"/>
<keyword evidence="2 7" id="KW-0813">Transport</keyword>
<feature type="transmembrane region" description="Helical" evidence="7">
    <location>
        <begin position="498"/>
        <end position="519"/>
    </location>
</feature>
<feature type="transmembrane region" description="Helical" evidence="7">
    <location>
        <begin position="241"/>
        <end position="264"/>
    </location>
</feature>
<name>A0A0T5NSQ5_9RHOB</name>
<dbReference type="GO" id="GO:0015871">
    <property type="term" value="P:choline transport"/>
    <property type="evidence" value="ECO:0007669"/>
    <property type="project" value="TreeGrafter"/>
</dbReference>
<evidence type="ECO:0000256" key="2">
    <source>
        <dbReference type="ARBA" id="ARBA00022448"/>
    </source>
</evidence>
<dbReference type="GO" id="GO:0005275">
    <property type="term" value="F:amine transmembrane transporter activity"/>
    <property type="evidence" value="ECO:0007669"/>
    <property type="project" value="TreeGrafter"/>
</dbReference>
<feature type="transmembrane region" description="Helical" evidence="7">
    <location>
        <begin position="284"/>
        <end position="302"/>
    </location>
</feature>
<organism evidence="9 10">
    <name type="scientific">Roseovarius atlanticus</name>
    <dbReference type="NCBI Taxonomy" id="1641875"/>
    <lineage>
        <taxon>Bacteria</taxon>
        <taxon>Pseudomonadati</taxon>
        <taxon>Pseudomonadota</taxon>
        <taxon>Alphaproteobacteria</taxon>
        <taxon>Rhodobacterales</taxon>
        <taxon>Roseobacteraceae</taxon>
        <taxon>Roseovarius</taxon>
    </lineage>
</organism>
<feature type="transmembrane region" description="Helical" evidence="7">
    <location>
        <begin position="169"/>
        <end position="196"/>
    </location>
</feature>
<dbReference type="PATRIC" id="fig|1641875.4.peg.776"/>
<feature type="transmembrane region" description="Helical" evidence="7">
    <location>
        <begin position="412"/>
        <end position="429"/>
    </location>
</feature>
<dbReference type="OrthoDB" id="9815258at2"/>
<feature type="transmembrane region" description="Helical" evidence="7">
    <location>
        <begin position="77"/>
        <end position="96"/>
    </location>
</feature>
<protein>
    <submittedName>
        <fullName evidence="9">Glycine/betaine ABC transporter permease</fullName>
    </submittedName>
</protein>
<dbReference type="InterPro" id="IPR035906">
    <property type="entry name" value="MetI-like_sf"/>
</dbReference>
<dbReference type="GO" id="GO:0043190">
    <property type="term" value="C:ATP-binding cassette (ABC) transporter complex"/>
    <property type="evidence" value="ECO:0007669"/>
    <property type="project" value="TreeGrafter"/>
</dbReference>
<evidence type="ECO:0000256" key="3">
    <source>
        <dbReference type="ARBA" id="ARBA00022475"/>
    </source>
</evidence>
<keyword evidence="10" id="KW-1185">Reference proteome</keyword>
<comment type="caution">
    <text evidence="9">The sequence shown here is derived from an EMBL/GenBank/DDBJ whole genome shotgun (WGS) entry which is preliminary data.</text>
</comment>
<evidence type="ECO:0000259" key="8">
    <source>
        <dbReference type="PROSITE" id="PS50928"/>
    </source>
</evidence>
<dbReference type="GO" id="GO:0031460">
    <property type="term" value="P:glycine betaine transport"/>
    <property type="evidence" value="ECO:0007669"/>
    <property type="project" value="TreeGrafter"/>
</dbReference>
<feature type="domain" description="ABC transmembrane type-1" evidence="8">
    <location>
        <begin position="494"/>
        <end position="673"/>
    </location>
</feature>
<dbReference type="Pfam" id="PF00528">
    <property type="entry name" value="BPD_transp_1"/>
    <property type="match status" value="2"/>
</dbReference>
<dbReference type="PANTHER" id="PTHR47737">
    <property type="entry name" value="GLYCINE BETAINE/PROLINE BETAINE TRANSPORT SYSTEM PERMEASE PROTEIN PROW"/>
    <property type="match status" value="1"/>
</dbReference>
<feature type="transmembrane region" description="Helical" evidence="7">
    <location>
        <begin position="539"/>
        <end position="569"/>
    </location>
</feature>
<evidence type="ECO:0000256" key="5">
    <source>
        <dbReference type="ARBA" id="ARBA00022989"/>
    </source>
</evidence>
<dbReference type="AlphaFoldDB" id="A0A0T5NSQ5"/>
<dbReference type="CDD" id="cd06261">
    <property type="entry name" value="TM_PBP2"/>
    <property type="match status" value="2"/>
</dbReference>
<dbReference type="PANTHER" id="PTHR47737:SF1">
    <property type="entry name" value="GLYCINE BETAINE_PROLINE BETAINE TRANSPORT SYSTEM PERMEASE PROTEIN PROW"/>
    <property type="match status" value="1"/>
</dbReference>
<evidence type="ECO:0000313" key="9">
    <source>
        <dbReference type="EMBL" id="KRS11750.1"/>
    </source>
</evidence>
<feature type="transmembrane region" description="Helical" evidence="7">
    <location>
        <begin position="102"/>
        <end position="120"/>
    </location>
</feature>
<feature type="transmembrane region" description="Helical" evidence="7">
    <location>
        <begin position="6"/>
        <end position="23"/>
    </location>
</feature>
<feature type="transmembrane region" description="Helical" evidence="7">
    <location>
        <begin position="652"/>
        <end position="669"/>
    </location>
</feature>
<dbReference type="SUPFAM" id="SSF161098">
    <property type="entry name" value="MetI-like"/>
    <property type="match status" value="2"/>
</dbReference>
<dbReference type="GO" id="GO:0015226">
    <property type="term" value="F:carnitine transmembrane transporter activity"/>
    <property type="evidence" value="ECO:0007669"/>
    <property type="project" value="TreeGrafter"/>
</dbReference>